<evidence type="ECO:0000313" key="4">
    <source>
        <dbReference type="Proteomes" id="UP000648075"/>
    </source>
</evidence>
<name>A0A918PGV9_9SPHN</name>
<protein>
    <recommendedName>
        <fullName evidence="2">NYN domain-containing protein</fullName>
    </recommendedName>
</protein>
<proteinExistence type="predicted"/>
<reference evidence="3" key="2">
    <citation type="submission" date="2020-09" db="EMBL/GenBank/DDBJ databases">
        <authorList>
            <person name="Sun Q."/>
            <person name="Kim S."/>
        </authorList>
    </citation>
    <scope>NUCLEOTIDE SEQUENCE</scope>
    <source>
        <strain evidence="3">KCTC 32255</strain>
    </source>
</reference>
<gene>
    <name evidence="3" type="ORF">GCM10011614_20290</name>
</gene>
<evidence type="ECO:0000256" key="1">
    <source>
        <dbReference type="SAM" id="MobiDB-lite"/>
    </source>
</evidence>
<dbReference type="Proteomes" id="UP000648075">
    <property type="component" value="Unassembled WGS sequence"/>
</dbReference>
<evidence type="ECO:0000313" key="3">
    <source>
        <dbReference type="EMBL" id="GGZ05297.1"/>
    </source>
</evidence>
<accession>A0A918PGV9</accession>
<dbReference type="Pfam" id="PF01936">
    <property type="entry name" value="NYN"/>
    <property type="match status" value="1"/>
</dbReference>
<dbReference type="InterPro" id="IPR021139">
    <property type="entry name" value="NYN"/>
</dbReference>
<dbReference type="RefSeq" id="WP_189621089.1">
    <property type="nucleotide sequence ID" value="NZ_BMZA01000006.1"/>
</dbReference>
<dbReference type="Gene3D" id="3.40.50.1010">
    <property type="entry name" value="5'-nuclease"/>
    <property type="match status" value="1"/>
</dbReference>
<dbReference type="GO" id="GO:0004540">
    <property type="term" value="F:RNA nuclease activity"/>
    <property type="evidence" value="ECO:0007669"/>
    <property type="project" value="InterPro"/>
</dbReference>
<dbReference type="EMBL" id="BMZA01000006">
    <property type="protein sequence ID" value="GGZ05297.1"/>
    <property type="molecule type" value="Genomic_DNA"/>
</dbReference>
<reference evidence="3" key="1">
    <citation type="journal article" date="2014" name="Int. J. Syst. Evol. Microbiol.">
        <title>Complete genome sequence of Corynebacterium casei LMG S-19264T (=DSM 44701T), isolated from a smear-ripened cheese.</title>
        <authorList>
            <consortium name="US DOE Joint Genome Institute (JGI-PGF)"/>
            <person name="Walter F."/>
            <person name="Albersmeier A."/>
            <person name="Kalinowski J."/>
            <person name="Ruckert C."/>
        </authorList>
    </citation>
    <scope>NUCLEOTIDE SEQUENCE</scope>
    <source>
        <strain evidence="3">KCTC 32255</strain>
    </source>
</reference>
<feature type="compositionally biased region" description="Basic and acidic residues" evidence="1">
    <location>
        <begin position="217"/>
        <end position="233"/>
    </location>
</feature>
<feature type="region of interest" description="Disordered" evidence="1">
    <location>
        <begin position="217"/>
        <end position="250"/>
    </location>
</feature>
<comment type="caution">
    <text evidence="3">The sequence shown here is derived from an EMBL/GenBank/DDBJ whole genome shotgun (WGS) entry which is preliminary data.</text>
</comment>
<feature type="domain" description="NYN" evidence="2">
    <location>
        <begin position="93"/>
        <end position="188"/>
    </location>
</feature>
<keyword evidence="4" id="KW-1185">Reference proteome</keyword>
<organism evidence="3 4">
    <name type="scientific">Novosphingobium colocasiae</name>
    <dbReference type="NCBI Taxonomy" id="1256513"/>
    <lineage>
        <taxon>Bacteria</taxon>
        <taxon>Pseudomonadati</taxon>
        <taxon>Pseudomonadota</taxon>
        <taxon>Alphaproteobacteria</taxon>
        <taxon>Sphingomonadales</taxon>
        <taxon>Sphingomonadaceae</taxon>
        <taxon>Novosphingobium</taxon>
    </lineage>
</organism>
<sequence>MNGNYFFIDGSALMAQIRQLQRAQPIFKNRKLCVHTFVNYQMRSLLDLHGGNYKRATFYFASGDEANVGEFFRSPEYATPGKVRDLQFKYCGHKLKKSAEFEKFVDELVPPKFHNRFQKSEKGVDIEICCDALKLASASRLERLFLLTNDGDFLPLFRAIKEFGANISLIHLTSSIPPNMDLVREADTYDVVSDLKLNEMFFPQEFMDLALLSNDEKDKNRETELEVRSEKPEAAPSDLDTVVDPSEQEG</sequence>
<dbReference type="AlphaFoldDB" id="A0A918PGV9"/>
<evidence type="ECO:0000259" key="2">
    <source>
        <dbReference type="Pfam" id="PF01936"/>
    </source>
</evidence>